<proteinExistence type="predicted"/>
<keyword evidence="1 2" id="KW-0238">DNA-binding</keyword>
<feature type="domain" description="HTH tetR-type" evidence="3">
    <location>
        <begin position="9"/>
        <end position="69"/>
    </location>
</feature>
<dbReference type="Gene3D" id="1.10.357.10">
    <property type="entry name" value="Tetracycline Repressor, domain 2"/>
    <property type="match status" value="1"/>
</dbReference>
<reference evidence="4 5" key="1">
    <citation type="submission" date="2019-07" db="EMBL/GenBank/DDBJ databases">
        <title>Thalassofilum flectens gen. nov., sp. nov., a novel moderate thermophilic anaerobe from a shallow sea hot spring in Kunashir Island (Russia), representing a new family in the order Bacteroidales, and proposal of Thalassofilacea fam. nov.</title>
        <authorList>
            <person name="Kochetkova T.V."/>
            <person name="Podosokorskaya O.A."/>
            <person name="Novikov A."/>
            <person name="Elcheninov A.G."/>
            <person name="Toshchakov S.V."/>
            <person name="Kublanov I.V."/>
        </authorList>
    </citation>
    <scope>NUCLEOTIDE SEQUENCE [LARGE SCALE GENOMIC DNA]</scope>
    <source>
        <strain evidence="4 5">38-H</strain>
    </source>
</reference>
<dbReference type="AlphaFoldDB" id="A0A7D3XNR3"/>
<name>A0A7D3XNR3_9BACT</name>
<dbReference type="GO" id="GO:0003677">
    <property type="term" value="F:DNA binding"/>
    <property type="evidence" value="ECO:0007669"/>
    <property type="project" value="UniProtKB-UniRule"/>
</dbReference>
<dbReference type="Proteomes" id="UP000500961">
    <property type="component" value="Chromosome"/>
</dbReference>
<dbReference type="PROSITE" id="PS50977">
    <property type="entry name" value="HTH_TETR_2"/>
    <property type="match status" value="1"/>
</dbReference>
<evidence type="ECO:0000313" key="4">
    <source>
        <dbReference type="EMBL" id="QKG81116.1"/>
    </source>
</evidence>
<dbReference type="SUPFAM" id="SSF46689">
    <property type="entry name" value="Homeodomain-like"/>
    <property type="match status" value="1"/>
</dbReference>
<accession>A0A7D3XNR3</accession>
<gene>
    <name evidence="4" type="ORF">FHG85_12850</name>
</gene>
<dbReference type="PANTHER" id="PTHR43479:SF11">
    <property type="entry name" value="ACREF_ENVCD OPERON REPRESSOR-RELATED"/>
    <property type="match status" value="1"/>
</dbReference>
<sequence>MRNKLLKEKRMRGYFIEAAKQILKGEGIDSMSVRNISDHAGYSYATLYNYFKDVADVINECIKDFSEECQEYVASKTKSLPDGYEKLRAIIHSYINYFLEYPSVFDVFYLEKINKIEKKKDTSELIVYLLENLCSNQWKYLIDNGYISSQNANKAISFLRFQIPGLLILHINRGYPDSQKEFLNLVDNQLEKIIRLDTPQPKAISLEEKILRFIFDDKYSSNQYYFFIHYTREKSSADSILETGFKYIESFHNSAEQIINDKLDFVYKHNLYKPYGSYIVVIGISKSIFEKYANLVRERKMNIYVENILCDIPPEYDDEAEEYRYTLPTQYVKGYINHISGEFFSNKHFNPDYDSPNFLANLNQ</sequence>
<evidence type="ECO:0000313" key="5">
    <source>
        <dbReference type="Proteomes" id="UP000500961"/>
    </source>
</evidence>
<keyword evidence="5" id="KW-1185">Reference proteome</keyword>
<evidence type="ECO:0000256" key="2">
    <source>
        <dbReference type="PROSITE-ProRule" id="PRU00335"/>
    </source>
</evidence>
<dbReference type="InterPro" id="IPR050624">
    <property type="entry name" value="HTH-type_Tx_Regulator"/>
</dbReference>
<dbReference type="InterPro" id="IPR001647">
    <property type="entry name" value="HTH_TetR"/>
</dbReference>
<dbReference type="InterPro" id="IPR009057">
    <property type="entry name" value="Homeodomain-like_sf"/>
</dbReference>
<dbReference type="EMBL" id="CP041345">
    <property type="protein sequence ID" value="QKG81116.1"/>
    <property type="molecule type" value="Genomic_DNA"/>
</dbReference>
<evidence type="ECO:0000256" key="1">
    <source>
        <dbReference type="ARBA" id="ARBA00023125"/>
    </source>
</evidence>
<dbReference type="Pfam" id="PF00440">
    <property type="entry name" value="TetR_N"/>
    <property type="match status" value="1"/>
</dbReference>
<protein>
    <submittedName>
        <fullName evidence="4">TetR/AcrR family transcriptional regulator</fullName>
    </submittedName>
</protein>
<dbReference type="RefSeq" id="WP_173076560.1">
    <property type="nucleotide sequence ID" value="NZ_CP041345.1"/>
</dbReference>
<organism evidence="4 5">
    <name type="scientific">Tenuifilum thalassicum</name>
    <dbReference type="NCBI Taxonomy" id="2590900"/>
    <lineage>
        <taxon>Bacteria</taxon>
        <taxon>Pseudomonadati</taxon>
        <taxon>Bacteroidota</taxon>
        <taxon>Bacteroidia</taxon>
        <taxon>Bacteroidales</taxon>
        <taxon>Tenuifilaceae</taxon>
        <taxon>Tenuifilum</taxon>
    </lineage>
</organism>
<dbReference type="PANTHER" id="PTHR43479">
    <property type="entry name" value="ACREF/ENVCD OPERON REPRESSOR-RELATED"/>
    <property type="match status" value="1"/>
</dbReference>
<dbReference type="KEGG" id="ttz:FHG85_12850"/>
<evidence type="ECO:0000259" key="3">
    <source>
        <dbReference type="PROSITE" id="PS50977"/>
    </source>
</evidence>
<feature type="DNA-binding region" description="H-T-H motif" evidence="2">
    <location>
        <begin position="32"/>
        <end position="51"/>
    </location>
</feature>